<name>A0A0C3S7H9_PHLG1</name>
<sequence>MLATFSQLPIQLLHMSMDWSYDPASPAFDFRCLEDEDTIFMKPHVHVRPECPLDTIDAEELAKDAMRAIPSLRYICLSTNRYRSGQVWEVRPDTEGRRGERRLLRLTAGDGKRILAESLLRRVAPEIEL</sequence>
<keyword evidence="2" id="KW-1185">Reference proteome</keyword>
<evidence type="ECO:0000313" key="1">
    <source>
        <dbReference type="EMBL" id="KIP04715.1"/>
    </source>
</evidence>
<proteinExistence type="predicted"/>
<evidence type="ECO:0000313" key="2">
    <source>
        <dbReference type="Proteomes" id="UP000053257"/>
    </source>
</evidence>
<dbReference type="Proteomes" id="UP000053257">
    <property type="component" value="Unassembled WGS sequence"/>
</dbReference>
<dbReference type="AlphaFoldDB" id="A0A0C3S7H9"/>
<dbReference type="HOGENOM" id="CLU_2197887_0_0_1"/>
<organism evidence="1 2">
    <name type="scientific">Phlebiopsis gigantea (strain 11061_1 CR5-6)</name>
    <name type="common">White-rot fungus</name>
    <name type="synonym">Peniophora gigantea</name>
    <dbReference type="NCBI Taxonomy" id="745531"/>
    <lineage>
        <taxon>Eukaryota</taxon>
        <taxon>Fungi</taxon>
        <taxon>Dikarya</taxon>
        <taxon>Basidiomycota</taxon>
        <taxon>Agaricomycotina</taxon>
        <taxon>Agaricomycetes</taxon>
        <taxon>Polyporales</taxon>
        <taxon>Phanerochaetaceae</taxon>
        <taxon>Phlebiopsis</taxon>
    </lineage>
</organism>
<accession>A0A0C3S7H9</accession>
<protein>
    <submittedName>
        <fullName evidence="1">Uncharacterized protein</fullName>
    </submittedName>
</protein>
<dbReference type="EMBL" id="KN840564">
    <property type="protein sequence ID" value="KIP04715.1"/>
    <property type="molecule type" value="Genomic_DNA"/>
</dbReference>
<reference evidence="1 2" key="1">
    <citation type="journal article" date="2014" name="PLoS Genet.">
        <title>Analysis of the Phlebiopsis gigantea genome, transcriptome and secretome provides insight into its pioneer colonization strategies of wood.</title>
        <authorList>
            <person name="Hori C."/>
            <person name="Ishida T."/>
            <person name="Igarashi K."/>
            <person name="Samejima M."/>
            <person name="Suzuki H."/>
            <person name="Master E."/>
            <person name="Ferreira P."/>
            <person name="Ruiz-Duenas F.J."/>
            <person name="Held B."/>
            <person name="Canessa P."/>
            <person name="Larrondo L.F."/>
            <person name="Schmoll M."/>
            <person name="Druzhinina I.S."/>
            <person name="Kubicek C.P."/>
            <person name="Gaskell J.A."/>
            <person name="Kersten P."/>
            <person name="St John F."/>
            <person name="Glasner J."/>
            <person name="Sabat G."/>
            <person name="Splinter BonDurant S."/>
            <person name="Syed K."/>
            <person name="Yadav J."/>
            <person name="Mgbeahuruike A.C."/>
            <person name="Kovalchuk A."/>
            <person name="Asiegbu F.O."/>
            <person name="Lackner G."/>
            <person name="Hoffmeister D."/>
            <person name="Rencoret J."/>
            <person name="Gutierrez A."/>
            <person name="Sun H."/>
            <person name="Lindquist E."/>
            <person name="Barry K."/>
            <person name="Riley R."/>
            <person name="Grigoriev I.V."/>
            <person name="Henrissat B."/>
            <person name="Kues U."/>
            <person name="Berka R.M."/>
            <person name="Martinez A.T."/>
            <person name="Covert S.F."/>
            <person name="Blanchette R.A."/>
            <person name="Cullen D."/>
        </authorList>
    </citation>
    <scope>NUCLEOTIDE SEQUENCE [LARGE SCALE GENOMIC DNA]</scope>
    <source>
        <strain evidence="1 2">11061_1 CR5-6</strain>
    </source>
</reference>
<gene>
    <name evidence="1" type="ORF">PHLGIDRAFT_181655</name>
</gene>